<evidence type="ECO:0000313" key="2">
    <source>
        <dbReference type="EMBL" id="XFO64094.1"/>
    </source>
</evidence>
<dbReference type="InterPro" id="IPR007848">
    <property type="entry name" value="Small_mtfrase_dom"/>
</dbReference>
<gene>
    <name evidence="2" type="primary">yfiC</name>
    <name evidence="2" type="ORF">SPSIL_001840</name>
</gene>
<dbReference type="GO" id="GO:0032259">
    <property type="term" value="P:methylation"/>
    <property type="evidence" value="ECO:0007669"/>
    <property type="project" value="UniProtKB-KW"/>
</dbReference>
<dbReference type="Gene3D" id="3.40.50.150">
    <property type="entry name" value="Vaccinia Virus protein VP39"/>
    <property type="match status" value="1"/>
</dbReference>
<dbReference type="PANTHER" id="PTHR47739">
    <property type="entry name" value="TRNA1(VAL) (ADENINE(37)-N6)-METHYLTRANSFERASE"/>
    <property type="match status" value="1"/>
</dbReference>
<keyword evidence="2" id="KW-0808">Transferase</keyword>
<dbReference type="InterPro" id="IPR029063">
    <property type="entry name" value="SAM-dependent_MTases_sf"/>
</dbReference>
<organism evidence="2 3">
    <name type="scientific">Sporomusa silvacetica DSM 10669</name>
    <dbReference type="NCBI Taxonomy" id="1123289"/>
    <lineage>
        <taxon>Bacteria</taxon>
        <taxon>Bacillati</taxon>
        <taxon>Bacillota</taxon>
        <taxon>Negativicutes</taxon>
        <taxon>Selenomonadales</taxon>
        <taxon>Sporomusaceae</taxon>
        <taxon>Sporomusa</taxon>
    </lineage>
</organism>
<name>A0ABZ3IFB0_9FIRM</name>
<accession>A0ABZ3IFB0</accession>
<dbReference type="InterPro" id="IPR050210">
    <property type="entry name" value="tRNA_Adenine-N(6)_MTase"/>
</dbReference>
<evidence type="ECO:0000259" key="1">
    <source>
        <dbReference type="Pfam" id="PF05175"/>
    </source>
</evidence>
<keyword evidence="3" id="KW-1185">Reference proteome</keyword>
<reference evidence="2" key="1">
    <citation type="submission" date="2024-05" db="EMBL/GenBank/DDBJ databases">
        <title>Isolation and characterization of Sporomusa carbonis sp. nov., a carboxydotrophic hydrogenogen in the genus of Sporomusa isolated from a charcoal burning pile.</title>
        <authorList>
            <person name="Boeer T."/>
            <person name="Rosenbaum F."/>
            <person name="Eysell L."/>
            <person name="Mueller V."/>
            <person name="Daniel R."/>
            <person name="Poehlein A."/>
        </authorList>
    </citation>
    <scope>NUCLEOTIDE SEQUENCE [LARGE SCALE GENOMIC DNA]</scope>
    <source>
        <strain evidence="2">DSM 10669</strain>
    </source>
</reference>
<dbReference type="RefSeq" id="WP_211289686.1">
    <property type="nucleotide sequence ID" value="NZ_CP155573.1"/>
</dbReference>
<dbReference type="InterPro" id="IPR002052">
    <property type="entry name" value="DNA_methylase_N6_adenine_CS"/>
</dbReference>
<keyword evidence="2" id="KW-0489">Methyltransferase</keyword>
<protein>
    <submittedName>
        <fullName evidence="2">tRNA1(Val) (Adenine(37)-N6)-methyltransferase</fullName>
        <ecNumber evidence="2">2.1.1.223</ecNumber>
    </submittedName>
</protein>
<dbReference type="PROSITE" id="PS00092">
    <property type="entry name" value="N6_MTASE"/>
    <property type="match status" value="1"/>
</dbReference>
<dbReference type="Proteomes" id="UP000216752">
    <property type="component" value="Chromosome"/>
</dbReference>
<dbReference type="PANTHER" id="PTHR47739:SF1">
    <property type="entry name" value="TRNA1(VAL) (ADENINE(37)-N6)-METHYLTRANSFERASE"/>
    <property type="match status" value="1"/>
</dbReference>
<dbReference type="Pfam" id="PF05175">
    <property type="entry name" value="MTS"/>
    <property type="match status" value="1"/>
</dbReference>
<dbReference type="GO" id="GO:0008168">
    <property type="term" value="F:methyltransferase activity"/>
    <property type="evidence" value="ECO:0007669"/>
    <property type="project" value="UniProtKB-KW"/>
</dbReference>
<sequence length="249" mass="27279">MAPAKVGLKPGERVDDLIINNLKLIQHPEEFCFSLDAVLLAHFASMRQNGVVADLGAGTGVIGLLLLARGAAAVTGIELNPVMADMASRSAKLNRLEDRLLILNSDLRLVHDLLPGGNFELVVSNPPYRPVGGGYISPNDRVAMARHELTASLPDIVAAARHLVKYRGRFAMVHLPERLAEIMLTMCQAGIEPKRLQFVYPRVDKKPNMVLIEGVRGAKPGIDVLPPLLVYTTDGNYSEDIMKLYEQDR</sequence>
<dbReference type="SUPFAM" id="SSF53335">
    <property type="entry name" value="S-adenosyl-L-methionine-dependent methyltransferases"/>
    <property type="match status" value="1"/>
</dbReference>
<feature type="domain" description="Methyltransferase small" evidence="1">
    <location>
        <begin position="38"/>
        <end position="129"/>
    </location>
</feature>
<evidence type="ECO:0000313" key="3">
    <source>
        <dbReference type="Proteomes" id="UP000216752"/>
    </source>
</evidence>
<dbReference type="CDD" id="cd02440">
    <property type="entry name" value="AdoMet_MTases"/>
    <property type="match status" value="1"/>
</dbReference>
<dbReference type="EC" id="2.1.1.223" evidence="2"/>
<dbReference type="EMBL" id="CP155573">
    <property type="protein sequence ID" value="XFO64094.1"/>
    <property type="molecule type" value="Genomic_DNA"/>
</dbReference>
<proteinExistence type="predicted"/>